<dbReference type="NCBIfam" id="NF033832">
    <property type="entry name" value="sce7726_fam"/>
    <property type="match status" value="1"/>
</dbReference>
<comment type="caution">
    <text evidence="1">The sequence shown here is derived from an EMBL/GenBank/DDBJ whole genome shotgun (WGS) entry which is preliminary data.</text>
</comment>
<reference evidence="1 2" key="1">
    <citation type="journal article" date="2012" name="Science">
        <title>Ecological populations of bacteria act as socially cohesive units of antibiotic production and resistance.</title>
        <authorList>
            <person name="Cordero O.X."/>
            <person name="Wildschutte H."/>
            <person name="Kirkup B."/>
            <person name="Proehl S."/>
            <person name="Ngo L."/>
            <person name="Hussain F."/>
            <person name="Le Roux F."/>
            <person name="Mincer T."/>
            <person name="Polz M.F."/>
        </authorList>
    </citation>
    <scope>NUCLEOTIDE SEQUENCE [LARGE SCALE GENOMIC DNA]</scope>
    <source>
        <strain evidence="1 2">5S-186</strain>
    </source>
</reference>
<keyword evidence="2" id="KW-1185">Reference proteome</keyword>
<organism evidence="1 2">
    <name type="scientific">Aliivibrio logei 5S-186</name>
    <dbReference type="NCBI Taxonomy" id="626086"/>
    <lineage>
        <taxon>Bacteria</taxon>
        <taxon>Pseudomonadati</taxon>
        <taxon>Pseudomonadota</taxon>
        <taxon>Gammaproteobacteria</taxon>
        <taxon>Vibrionales</taxon>
        <taxon>Vibrionaceae</taxon>
        <taxon>Aliivibrio</taxon>
    </lineage>
</organism>
<evidence type="ECO:0000313" key="2">
    <source>
        <dbReference type="Proteomes" id="UP000095059"/>
    </source>
</evidence>
<name>A0ABX3ARN7_ALILO</name>
<gene>
    <name evidence="1" type="ORF">A1Q5_01495</name>
</gene>
<sequence>MYLNDAEIRPKLIDFLNGKAIKPRRILEELHVHRGNAIADVVTIHSEAHCYEIKGDRDNVNRIKVQGGFYNKVFNKISLVTTEKKLKEALNKSPAFWGIIIAFVSDEGIKFKHIRKATVNLDFDKELALATLWRSELANVNTENDLNINDKINKREFAGEISAKMNKIQISRTIANSLVSRNLNINNHSA</sequence>
<protein>
    <recommendedName>
        <fullName evidence="3">Sce7726 family protein</fullName>
    </recommendedName>
</protein>
<dbReference type="EMBL" id="AJYJ02000123">
    <property type="protein sequence ID" value="OEF10830.1"/>
    <property type="molecule type" value="Genomic_DNA"/>
</dbReference>
<evidence type="ECO:0008006" key="3">
    <source>
        <dbReference type="Google" id="ProtNLM"/>
    </source>
</evidence>
<evidence type="ECO:0000313" key="1">
    <source>
        <dbReference type="EMBL" id="OEF10830.1"/>
    </source>
</evidence>
<dbReference type="RefSeq" id="WP_017022968.1">
    <property type="nucleotide sequence ID" value="NZ_AJYJ02000123.1"/>
</dbReference>
<dbReference type="Proteomes" id="UP000095059">
    <property type="component" value="Unassembled WGS sequence"/>
</dbReference>
<proteinExistence type="predicted"/>
<accession>A0ABX3ARN7</accession>
<dbReference type="InterPro" id="IPR047729">
    <property type="entry name" value="Sce7726-like"/>
</dbReference>